<protein>
    <recommendedName>
        <fullName evidence="4">DNA polymerase III subunit gamma/tau</fullName>
    </recommendedName>
</protein>
<evidence type="ECO:0000313" key="3">
    <source>
        <dbReference type="Proteomes" id="UP001317001"/>
    </source>
</evidence>
<proteinExistence type="predicted"/>
<sequence length="196" mass="22683">MEDAKVVRGSEPKKEPEKTDNNSSPKEELETQKVIISKGTNEHQVSALSLKSIRKKRELEASINPVAINQEDLPKDSFTFEQLKEYWDYCSKQYYATGRMLMSSTMNMAQLSLDDCLLIVEFPNEGSKLSFEENLYDLVSFIHKKLNNYHLKIEVKVNEKAEIKRAYTINDKLDYLKELNPALDVLIKTFDLEIKP</sequence>
<evidence type="ECO:0000313" key="2">
    <source>
        <dbReference type="EMBL" id="UUV20846.1"/>
    </source>
</evidence>
<accession>A0ABY5NQR8</accession>
<keyword evidence="3" id="KW-1185">Reference proteome</keyword>
<evidence type="ECO:0008006" key="4">
    <source>
        <dbReference type="Google" id="ProtNLM"/>
    </source>
</evidence>
<feature type="compositionally biased region" description="Basic and acidic residues" evidence="1">
    <location>
        <begin position="1"/>
        <end position="31"/>
    </location>
</feature>
<dbReference type="EMBL" id="CP102382">
    <property type="protein sequence ID" value="UUV20846.1"/>
    <property type="molecule type" value="Genomic_DNA"/>
</dbReference>
<gene>
    <name evidence="2" type="ORF">NPX36_11025</name>
</gene>
<organism evidence="2 3">
    <name type="scientific">Paenimyroides aestuarii</name>
    <dbReference type="NCBI Taxonomy" id="2968490"/>
    <lineage>
        <taxon>Bacteria</taxon>
        <taxon>Pseudomonadati</taxon>
        <taxon>Bacteroidota</taxon>
        <taxon>Flavobacteriia</taxon>
        <taxon>Flavobacteriales</taxon>
        <taxon>Flavobacteriaceae</taxon>
        <taxon>Paenimyroides</taxon>
    </lineage>
</organism>
<name>A0ABY5NQR8_9FLAO</name>
<feature type="region of interest" description="Disordered" evidence="1">
    <location>
        <begin position="1"/>
        <end position="38"/>
    </location>
</feature>
<evidence type="ECO:0000256" key="1">
    <source>
        <dbReference type="SAM" id="MobiDB-lite"/>
    </source>
</evidence>
<dbReference type="RefSeq" id="WP_257498759.1">
    <property type="nucleotide sequence ID" value="NZ_CP102382.1"/>
</dbReference>
<dbReference type="Proteomes" id="UP001317001">
    <property type="component" value="Chromosome"/>
</dbReference>
<reference evidence="2 3" key="1">
    <citation type="submission" date="2022-08" db="EMBL/GenBank/DDBJ databases">
        <title>Myroides zhujiangensis sp. nov., a novel bacterium isolated from sediment in the Pearl River Estuary.</title>
        <authorList>
            <person name="Cui L."/>
        </authorList>
    </citation>
    <scope>NUCLEOTIDE SEQUENCE [LARGE SCALE GENOMIC DNA]</scope>
    <source>
        <strain evidence="2 3">SCSIO 72103</strain>
    </source>
</reference>